<dbReference type="RefSeq" id="WP_146294175.1">
    <property type="nucleotide sequence ID" value="NZ_CP042326.1"/>
</dbReference>
<organism evidence="1 2">
    <name type="scientific">Euhalothece natronophila Z-M001</name>
    <dbReference type="NCBI Taxonomy" id="522448"/>
    <lineage>
        <taxon>Bacteria</taxon>
        <taxon>Bacillati</taxon>
        <taxon>Cyanobacteriota</taxon>
        <taxon>Cyanophyceae</taxon>
        <taxon>Oscillatoriophycideae</taxon>
        <taxon>Chroococcales</taxon>
        <taxon>Halothecacae</taxon>
        <taxon>Halothece cluster</taxon>
        <taxon>Euhalothece</taxon>
    </lineage>
</organism>
<keyword evidence="1" id="KW-0378">Hydrolase</keyword>
<dbReference type="SUPFAM" id="SSF56281">
    <property type="entry name" value="Metallo-hydrolase/oxidoreductase"/>
    <property type="match status" value="1"/>
</dbReference>
<keyword evidence="2" id="KW-1185">Reference proteome</keyword>
<dbReference type="KEGG" id="enn:FRE64_00540"/>
<dbReference type="GO" id="GO:0016787">
    <property type="term" value="F:hydrolase activity"/>
    <property type="evidence" value="ECO:0007669"/>
    <property type="project" value="UniProtKB-KW"/>
</dbReference>
<proteinExistence type="predicted"/>
<dbReference type="PANTHER" id="PTHR36142:SF2">
    <property type="entry name" value="METALLO-HYDROLASE_OXIDOREDUCTASE SUPERFAMILY PROTEIN"/>
    <property type="match status" value="1"/>
</dbReference>
<dbReference type="Gene3D" id="3.60.15.10">
    <property type="entry name" value="Ribonuclease Z/Hydroxyacylglutathione hydrolase-like"/>
    <property type="match status" value="1"/>
</dbReference>
<protein>
    <submittedName>
        <fullName evidence="1">MBL fold metallo-hydrolase</fullName>
    </submittedName>
</protein>
<evidence type="ECO:0000313" key="1">
    <source>
        <dbReference type="EMBL" id="QDZ38564.1"/>
    </source>
</evidence>
<dbReference type="Proteomes" id="UP000318453">
    <property type="component" value="Chromosome"/>
</dbReference>
<reference evidence="1" key="1">
    <citation type="submission" date="2019-08" db="EMBL/GenBank/DDBJ databases">
        <title>Carotenoids and Carotenoid Binding Proteins in the Halophilic Cyanobacterium Euhalothece sp. ZM00.</title>
        <authorList>
            <person name="Cho S.M."/>
            <person name="Song J.Y."/>
            <person name="Park Y.-I."/>
        </authorList>
    </citation>
    <scope>NUCLEOTIDE SEQUENCE [LARGE SCALE GENOMIC DNA]</scope>
    <source>
        <strain evidence="1">Z-M001</strain>
    </source>
</reference>
<dbReference type="Pfam" id="PF13483">
    <property type="entry name" value="Lactamase_B_3"/>
    <property type="match status" value="1"/>
</dbReference>
<dbReference type="EMBL" id="CP042326">
    <property type="protein sequence ID" value="QDZ38564.1"/>
    <property type="molecule type" value="Genomic_DNA"/>
</dbReference>
<evidence type="ECO:0000313" key="2">
    <source>
        <dbReference type="Proteomes" id="UP000318453"/>
    </source>
</evidence>
<dbReference type="InterPro" id="IPR036866">
    <property type="entry name" value="RibonucZ/Hydroxyglut_hydro"/>
</dbReference>
<gene>
    <name evidence="1" type="ORF">FRE64_00540</name>
</gene>
<dbReference type="AlphaFoldDB" id="A0A5B8NHY6"/>
<dbReference type="PANTHER" id="PTHR36142">
    <property type="entry name" value="METALLO-HYDROLASE/OXIDOREDUCTASE SUPERFAMILY PROTEIN"/>
    <property type="match status" value="1"/>
</dbReference>
<accession>A0A5B8NHY6</accession>
<sequence length="248" mass="27405">MQLTYLGSNSWLWQWENQNILVDPWLVDNLVFGNLPWLFKGSRGENSPVLPERIDLILLSQGLEDHAHKPTLKTLDKEIPVVGSPNAAKVATELGFMNVTGLAHHEHYTLAEKIKIQALPGAPIGLEKENAYLLKTSQKSLYYEPHGYPPEELKEYAPVDVVINPVVNLELPVAGSIINGKDSVFKLAQWIQPKTILATAAGGDIHYEGILLSLLKTVGSAEEARSRLKQANLNTEIIEPQQGQPIAL</sequence>
<dbReference type="OrthoDB" id="507726at2"/>
<name>A0A5B8NHY6_9CHRO</name>